<dbReference type="SUPFAM" id="SSF53448">
    <property type="entry name" value="Nucleotide-diphospho-sugar transferases"/>
    <property type="match status" value="1"/>
</dbReference>
<accession>A0A2C5X7X0</accession>
<proteinExistence type="predicted"/>
<dbReference type="InterPro" id="IPR029044">
    <property type="entry name" value="Nucleotide-diphossugar_trans"/>
</dbReference>
<evidence type="ECO:0000313" key="1">
    <source>
        <dbReference type="EMBL" id="PHH60339.1"/>
    </source>
</evidence>
<gene>
    <name evidence="1" type="ORF">CDD81_1824</name>
</gene>
<dbReference type="OrthoDB" id="10259470at2759"/>
<sequence>MMFLVEHACWSKAKTLYIDSQSMTGEQAERKTVSLDCDTMYWMDILSRVRKLEGSQGACVYFADEGDKPVYSYIKTELRDGVEMITEIAEKKAISNKANSGAYVFPSARQLRHWAAEMLDMNHDRPEIGEYYTSQLIAHMVQQGVVNVGLGVQRHHLSCVGTPEQLHDFLGLVKSGKCRLPVALQKRRFCFDLDMTLVGSPGVEGDYSTCLPIERSIGLVQELHRAGHYIIIPL</sequence>
<dbReference type="InterPro" id="IPR023214">
    <property type="entry name" value="HAD_sf"/>
</dbReference>
<dbReference type="Gene3D" id="3.40.50.1000">
    <property type="entry name" value="HAD superfamily/HAD-like"/>
    <property type="match status" value="1"/>
</dbReference>
<dbReference type="EMBL" id="NJET01000151">
    <property type="protein sequence ID" value="PHH60339.1"/>
    <property type="molecule type" value="Genomic_DNA"/>
</dbReference>
<organism evidence="1 2">
    <name type="scientific">Ophiocordyceps australis</name>
    <dbReference type="NCBI Taxonomy" id="1399860"/>
    <lineage>
        <taxon>Eukaryota</taxon>
        <taxon>Fungi</taxon>
        <taxon>Dikarya</taxon>
        <taxon>Ascomycota</taxon>
        <taxon>Pezizomycotina</taxon>
        <taxon>Sordariomycetes</taxon>
        <taxon>Hypocreomycetidae</taxon>
        <taxon>Hypocreales</taxon>
        <taxon>Ophiocordycipitaceae</taxon>
        <taxon>Ophiocordyceps</taxon>
    </lineage>
</organism>
<evidence type="ECO:0000313" key="2">
    <source>
        <dbReference type="Proteomes" id="UP000226192"/>
    </source>
</evidence>
<dbReference type="Gene3D" id="3.90.550.10">
    <property type="entry name" value="Spore Coat Polysaccharide Biosynthesis Protein SpsA, Chain A"/>
    <property type="match status" value="1"/>
</dbReference>
<name>A0A2C5X7X0_9HYPO</name>
<dbReference type="STRING" id="1399860.A0A2C5X7X0"/>
<dbReference type="Proteomes" id="UP000226192">
    <property type="component" value="Unassembled WGS sequence"/>
</dbReference>
<keyword evidence="2" id="KW-1185">Reference proteome</keyword>
<comment type="caution">
    <text evidence="1">The sequence shown here is derived from an EMBL/GenBank/DDBJ whole genome shotgun (WGS) entry which is preliminary data.</text>
</comment>
<dbReference type="AlphaFoldDB" id="A0A2C5X7X0"/>
<reference evidence="1 2" key="1">
    <citation type="submission" date="2017-06" db="EMBL/GenBank/DDBJ databases">
        <title>Ant-infecting Ophiocordyceps genomes reveal a high diversity of potential behavioral manipulation genes and a possible major role for enterotoxins.</title>
        <authorList>
            <person name="De Bekker C."/>
            <person name="Evans H.C."/>
            <person name="Brachmann A."/>
            <person name="Hughes D.P."/>
        </authorList>
    </citation>
    <scope>NUCLEOTIDE SEQUENCE [LARGE SCALE GENOMIC DNA]</scope>
    <source>
        <strain evidence="1 2">Map64</strain>
    </source>
</reference>
<protein>
    <submittedName>
        <fullName evidence="1">Uncharacterized protein</fullName>
    </submittedName>
</protein>